<keyword evidence="2" id="KW-0808">Transferase</keyword>
<dbReference type="InterPro" id="IPR007074">
    <property type="entry name" value="LicD/FKTN/FKRP_NTP_transf"/>
</dbReference>
<accession>A0ABW1T9F4</accession>
<dbReference type="Pfam" id="PF04991">
    <property type="entry name" value="LicD"/>
    <property type="match status" value="1"/>
</dbReference>
<evidence type="ECO:0000259" key="1">
    <source>
        <dbReference type="Pfam" id="PF04991"/>
    </source>
</evidence>
<reference evidence="3" key="1">
    <citation type="journal article" date="2019" name="Int. J. Syst. Evol. Microbiol.">
        <title>The Global Catalogue of Microorganisms (GCM) 10K type strain sequencing project: providing services to taxonomists for standard genome sequencing and annotation.</title>
        <authorList>
            <consortium name="The Broad Institute Genomics Platform"/>
            <consortium name="The Broad Institute Genome Sequencing Center for Infectious Disease"/>
            <person name="Wu L."/>
            <person name="Ma J."/>
        </authorList>
    </citation>
    <scope>NUCLEOTIDE SEQUENCE [LARGE SCALE GENOMIC DNA]</scope>
    <source>
        <strain evidence="3">CCM 8950</strain>
    </source>
</reference>
<dbReference type="PANTHER" id="PTHR43404">
    <property type="entry name" value="LIPOPOLYSACCHARIDE CHOLINEPHOSPHOTRANSFERASE LICD"/>
    <property type="match status" value="1"/>
</dbReference>
<feature type="domain" description="LicD/FKTN/FKRP nucleotidyltransferase" evidence="1">
    <location>
        <begin position="22"/>
        <end position="243"/>
    </location>
</feature>
<proteinExistence type="predicted"/>
<name>A0ABW1T9F4_9LACO</name>
<dbReference type="EMBL" id="JBHSSA010000053">
    <property type="protein sequence ID" value="MFC6254404.1"/>
    <property type="molecule type" value="Genomic_DNA"/>
</dbReference>
<keyword evidence="3" id="KW-1185">Reference proteome</keyword>
<dbReference type="RefSeq" id="WP_137629975.1">
    <property type="nucleotide sequence ID" value="NZ_BJDO01000002.1"/>
</dbReference>
<dbReference type="PANTHER" id="PTHR43404:SF2">
    <property type="entry name" value="LIPOPOLYSACCHARIDE CHOLINEPHOSPHOTRANSFERASE LICD"/>
    <property type="match status" value="1"/>
</dbReference>
<evidence type="ECO:0000313" key="2">
    <source>
        <dbReference type="EMBL" id="MFC6254404.1"/>
    </source>
</evidence>
<sequence length="270" mass="31665">MNLVKKIHQVELGNLAKIISLCNALSLNYFLIGGSLLGAIRHQGFIPWDDDMDIGMTRHDYEQFAKYAPAKLRHDHYFLQTAYSDEAYGFSYMKLLDRYTYIEEKGNANNARKGVFIDIFPFDRIPDDPAQRRSQITRFKLLESRIIVKAGYGFLDTPLRRLKPDPGPDKLENLNELKRQRESIMRQYEHTDSNYYKNLASQYSYDREILSGTEISNLIQVPFEYLQVNVPTAYDDILTRMYGDYMTLPPENQRTEKHISQLIMDNQVFY</sequence>
<comment type="caution">
    <text evidence="2">The sequence shown here is derived from an EMBL/GenBank/DDBJ whole genome shotgun (WGS) entry which is preliminary data.</text>
</comment>
<organism evidence="2 3">
    <name type="scientific">Secundilactobacillus hailunensis</name>
    <dbReference type="NCBI Taxonomy" id="2559923"/>
    <lineage>
        <taxon>Bacteria</taxon>
        <taxon>Bacillati</taxon>
        <taxon>Bacillota</taxon>
        <taxon>Bacilli</taxon>
        <taxon>Lactobacillales</taxon>
        <taxon>Lactobacillaceae</taxon>
        <taxon>Secundilactobacillus</taxon>
    </lineage>
</organism>
<dbReference type="InterPro" id="IPR052942">
    <property type="entry name" value="LPS_cholinephosphotransferase"/>
</dbReference>
<dbReference type="Proteomes" id="UP001596190">
    <property type="component" value="Unassembled WGS sequence"/>
</dbReference>
<evidence type="ECO:0000313" key="3">
    <source>
        <dbReference type="Proteomes" id="UP001596190"/>
    </source>
</evidence>
<dbReference type="GO" id="GO:0016740">
    <property type="term" value="F:transferase activity"/>
    <property type="evidence" value="ECO:0007669"/>
    <property type="project" value="UniProtKB-KW"/>
</dbReference>
<protein>
    <submittedName>
        <fullName evidence="2">Phosphorylcholine transferase LicD</fullName>
    </submittedName>
</protein>
<gene>
    <name evidence="2" type="ORF">ACFP1H_07365</name>
</gene>